<dbReference type="AlphaFoldDB" id="A0A3S0S8R5"/>
<accession>A0A3S0S8R5</accession>
<dbReference type="Pfam" id="PF13349">
    <property type="entry name" value="DUF4097"/>
    <property type="match status" value="1"/>
</dbReference>
<evidence type="ECO:0000256" key="1">
    <source>
        <dbReference type="SAM" id="SignalP"/>
    </source>
</evidence>
<proteinExistence type="predicted"/>
<protein>
    <recommendedName>
        <fullName evidence="2">DUF4097 domain-containing protein</fullName>
    </recommendedName>
</protein>
<sequence>MKTARYLPLLLCLLPGGKAIADTPLDLHHPAAPTAHIDVSNVKGEVTITAWDRSEVHVGGQLGDGAEPLAIEGSDNNLRIHVQAKGHGGWFNWTGENAMEPSTLDINVPRGASVKVNVVSAPVSVTGIHGGDIEANSVSGRVRIDAQTPMLNVVAVSGNIAFSGLARQAKLQTVSGDILAPTLGDTVELQTVSGRIQAGGGPWHQLSISTVSGSVQLTGVVGADGSMNVDSMSGDVQLQFPAPFNASLHANTFSGDLRSDFGTPTHTEHGPGSTLDTVVGNGSGKIHIESFSGDVKIRNGGR</sequence>
<keyword evidence="1" id="KW-0732">Signal</keyword>
<dbReference type="OrthoDB" id="7056452at2"/>
<feature type="domain" description="DUF4097" evidence="2">
    <location>
        <begin position="36"/>
        <end position="298"/>
    </location>
</feature>
<feature type="signal peptide" evidence="1">
    <location>
        <begin position="1"/>
        <end position="21"/>
    </location>
</feature>
<gene>
    <name evidence="3" type="ORF">EKH80_15805</name>
</gene>
<organism evidence="3 4">
    <name type="scientific">Dyella choica</name>
    <dbReference type="NCBI Taxonomy" id="1927959"/>
    <lineage>
        <taxon>Bacteria</taxon>
        <taxon>Pseudomonadati</taxon>
        <taxon>Pseudomonadota</taxon>
        <taxon>Gammaproteobacteria</taxon>
        <taxon>Lysobacterales</taxon>
        <taxon>Rhodanobacteraceae</taxon>
        <taxon>Dyella</taxon>
    </lineage>
</organism>
<comment type="caution">
    <text evidence="3">The sequence shown here is derived from an EMBL/GenBank/DDBJ whole genome shotgun (WGS) entry which is preliminary data.</text>
</comment>
<evidence type="ECO:0000313" key="3">
    <source>
        <dbReference type="EMBL" id="RUL73122.1"/>
    </source>
</evidence>
<keyword evidence="4" id="KW-1185">Reference proteome</keyword>
<reference evidence="3 4" key="1">
    <citation type="submission" date="2018-12" db="EMBL/GenBank/DDBJ databases">
        <title>Dyella dinghuensis sp. nov. DHOA06 and Dyella choica sp. nov. 4M-K27, isolated from forest soil.</title>
        <authorList>
            <person name="Qiu L.-H."/>
            <person name="Gao Z.-H."/>
        </authorList>
    </citation>
    <scope>NUCLEOTIDE SEQUENCE [LARGE SCALE GENOMIC DNA]</scope>
    <source>
        <strain evidence="3 4">4M-K27</strain>
    </source>
</reference>
<name>A0A3S0S8R5_9GAMM</name>
<dbReference type="RefSeq" id="WP_126685741.1">
    <property type="nucleotide sequence ID" value="NZ_RYYV01000012.1"/>
</dbReference>
<feature type="chain" id="PRO_5018633108" description="DUF4097 domain-containing protein" evidence="1">
    <location>
        <begin position="22"/>
        <end position="302"/>
    </location>
</feature>
<dbReference type="EMBL" id="RYYV01000012">
    <property type="protein sequence ID" value="RUL73122.1"/>
    <property type="molecule type" value="Genomic_DNA"/>
</dbReference>
<dbReference type="Proteomes" id="UP000274358">
    <property type="component" value="Unassembled WGS sequence"/>
</dbReference>
<dbReference type="InterPro" id="IPR025164">
    <property type="entry name" value="Toastrack_DUF4097"/>
</dbReference>
<evidence type="ECO:0000313" key="4">
    <source>
        <dbReference type="Proteomes" id="UP000274358"/>
    </source>
</evidence>
<evidence type="ECO:0000259" key="2">
    <source>
        <dbReference type="Pfam" id="PF13349"/>
    </source>
</evidence>